<feature type="domain" description="AB hydrolase-1" evidence="8">
    <location>
        <begin position="54"/>
        <end position="287"/>
    </location>
</feature>
<evidence type="ECO:0000256" key="1">
    <source>
        <dbReference type="ARBA" id="ARBA00001613"/>
    </source>
</evidence>
<dbReference type="InterPro" id="IPR050266">
    <property type="entry name" value="AB_hydrolase_sf"/>
</dbReference>
<comment type="function">
    <text evidence="7">Lipase that preferentially hydrolysis medium-chain saturated monoacylglycerols including 2-arachidonoylglycerol. Through 2-arachidonoylglycerol degradation may regulate endocannabinoid signaling pathways. Also has a lysophosphatidyl lipase activity with a preference for lysophosphatidylglycerol among other lysophospholipids. Also able to degrade bis(monoacylglycero)phosphate (BMP) and constitutes the major enzyme for BMP catabolism. BMP, also known as lysobisphosphatidic acid, is enriched in late endosomes and lysosomes and plays a key role in the formation of intraluminal vesicles and in lipid sorting.</text>
</comment>
<sequence length="312" mass="35849">MGIIMKDWLLTLYYELSALDVGVVKRTLAIDDDDGKTVFSYYEKGKPVLGQASMVFIHGFSSSKEAWLPVIKYIPDGYHSILIDLPKHGETVDSKDDRHTIDDVLDKLKLFLDGKKLVNPIYLIGASIGGTIVALFTIKYPEYISMICLLAPPPMKQYESELIQQLRAGMDHIVLPETVEEFYGMVDLLTVKKVEEPKAFVDKYFKSRLRVLEQQREILRSFLEYEYLHLEQYYDQLKTAQCPALILWGRQDQLCVVEAADYFSKLLSDSQVKIFDECGHFIPYEKPEDTAKNIVEFLDAHSYDIIEDSTAF</sequence>
<gene>
    <name evidence="9" type="ORF">XAT740_LOCUS23282</name>
</gene>
<dbReference type="Proteomes" id="UP000663828">
    <property type="component" value="Unassembled WGS sequence"/>
</dbReference>
<evidence type="ECO:0000256" key="4">
    <source>
        <dbReference type="ARBA" id="ARBA00037874"/>
    </source>
</evidence>
<evidence type="ECO:0000313" key="9">
    <source>
        <dbReference type="EMBL" id="CAF1193932.1"/>
    </source>
</evidence>
<dbReference type="GO" id="GO:0046464">
    <property type="term" value="P:acylglycerol catabolic process"/>
    <property type="evidence" value="ECO:0007669"/>
    <property type="project" value="TreeGrafter"/>
</dbReference>
<dbReference type="PANTHER" id="PTHR43798:SF5">
    <property type="entry name" value="MONOACYLGLYCEROL LIPASE ABHD6"/>
    <property type="match status" value="1"/>
</dbReference>
<evidence type="ECO:0000259" key="8">
    <source>
        <dbReference type="Pfam" id="PF00561"/>
    </source>
</evidence>
<dbReference type="AlphaFoldDB" id="A0A814VV62"/>
<dbReference type="Gene3D" id="3.40.50.1820">
    <property type="entry name" value="alpha/beta hydrolase"/>
    <property type="match status" value="1"/>
</dbReference>
<comment type="catalytic activity">
    <reaction evidence="6">
        <text>1-dodecanoylglycerol + H2O = dodecanoate + glycerol + H(+)</text>
        <dbReference type="Rhea" id="RHEA:44316"/>
        <dbReference type="ChEBI" id="CHEBI:15377"/>
        <dbReference type="ChEBI" id="CHEBI:15378"/>
        <dbReference type="ChEBI" id="CHEBI:17754"/>
        <dbReference type="ChEBI" id="CHEBI:18262"/>
        <dbReference type="ChEBI" id="CHEBI:75539"/>
    </reaction>
</comment>
<dbReference type="Pfam" id="PF00561">
    <property type="entry name" value="Abhydrolase_1"/>
    <property type="match status" value="1"/>
</dbReference>
<evidence type="ECO:0000256" key="6">
    <source>
        <dbReference type="ARBA" id="ARBA00047662"/>
    </source>
</evidence>
<evidence type="ECO:0000256" key="7">
    <source>
        <dbReference type="ARBA" id="ARBA00049568"/>
    </source>
</evidence>
<evidence type="ECO:0000313" key="10">
    <source>
        <dbReference type="Proteomes" id="UP000663828"/>
    </source>
</evidence>
<comment type="catalytic activity">
    <reaction evidence="1">
        <text>Hydrolyzes glycerol monoesters of long-chain fatty acids.</text>
        <dbReference type="EC" id="3.1.1.23"/>
    </reaction>
</comment>
<evidence type="ECO:0000256" key="3">
    <source>
        <dbReference type="ARBA" id="ARBA00037797"/>
    </source>
</evidence>
<evidence type="ECO:0000256" key="5">
    <source>
        <dbReference type="ARBA" id="ARBA00046308"/>
    </source>
</evidence>
<proteinExistence type="predicted"/>
<dbReference type="SUPFAM" id="SSF53474">
    <property type="entry name" value="alpha/beta-Hydrolases"/>
    <property type="match status" value="1"/>
</dbReference>
<dbReference type="GO" id="GO:0005765">
    <property type="term" value="C:lysosomal membrane"/>
    <property type="evidence" value="ECO:0007669"/>
    <property type="project" value="UniProtKB-SubCell"/>
</dbReference>
<reference evidence="9" key="1">
    <citation type="submission" date="2021-02" db="EMBL/GenBank/DDBJ databases">
        <authorList>
            <person name="Nowell W R."/>
        </authorList>
    </citation>
    <scope>NUCLEOTIDE SEQUENCE</scope>
</reference>
<dbReference type="GO" id="GO:0031902">
    <property type="term" value="C:late endosome membrane"/>
    <property type="evidence" value="ECO:0007669"/>
    <property type="project" value="UniProtKB-SubCell"/>
</dbReference>
<evidence type="ECO:0000256" key="2">
    <source>
        <dbReference type="ARBA" id="ARBA00013254"/>
    </source>
</evidence>
<dbReference type="EMBL" id="CAJNOR010001752">
    <property type="protein sequence ID" value="CAF1193932.1"/>
    <property type="molecule type" value="Genomic_DNA"/>
</dbReference>
<dbReference type="InterPro" id="IPR029058">
    <property type="entry name" value="AB_hydrolase_fold"/>
</dbReference>
<protein>
    <recommendedName>
        <fullName evidence="2">acylglycerol lipase</fullName>
        <ecNumber evidence="2">3.1.1.23</ecNumber>
    </recommendedName>
</protein>
<dbReference type="PRINTS" id="PR00111">
    <property type="entry name" value="ABHYDROLASE"/>
</dbReference>
<keyword evidence="10" id="KW-1185">Reference proteome</keyword>
<dbReference type="PANTHER" id="PTHR43798">
    <property type="entry name" value="MONOACYLGLYCEROL LIPASE"/>
    <property type="match status" value="1"/>
</dbReference>
<organism evidence="9 10">
    <name type="scientific">Adineta ricciae</name>
    <name type="common">Rotifer</name>
    <dbReference type="NCBI Taxonomy" id="249248"/>
    <lineage>
        <taxon>Eukaryota</taxon>
        <taxon>Metazoa</taxon>
        <taxon>Spiralia</taxon>
        <taxon>Gnathifera</taxon>
        <taxon>Rotifera</taxon>
        <taxon>Eurotatoria</taxon>
        <taxon>Bdelloidea</taxon>
        <taxon>Adinetida</taxon>
        <taxon>Adinetidae</taxon>
        <taxon>Adineta</taxon>
    </lineage>
</organism>
<dbReference type="GO" id="GO:0047372">
    <property type="term" value="F:monoacylglycerol lipase activity"/>
    <property type="evidence" value="ECO:0007669"/>
    <property type="project" value="UniProtKB-EC"/>
</dbReference>
<name>A0A814VV62_ADIRI</name>
<comment type="subcellular location">
    <subcellularLocation>
        <location evidence="3">Late endosome membrane</location>
        <topology evidence="3">Single-pass type II membrane protein</topology>
    </subcellularLocation>
    <subcellularLocation>
        <location evidence="4">Lysosome membrane</location>
        <topology evidence="4">Single-pass type II membrane protein</topology>
    </subcellularLocation>
    <subcellularLocation>
        <location evidence="5">Mitochondrion membrane</location>
        <topology evidence="5">Single-pass type II membrane protein</topology>
    </subcellularLocation>
</comment>
<accession>A0A814VV62</accession>
<comment type="caution">
    <text evidence="9">The sequence shown here is derived from an EMBL/GenBank/DDBJ whole genome shotgun (WGS) entry which is preliminary data.</text>
</comment>
<dbReference type="EC" id="3.1.1.23" evidence="2"/>
<dbReference type="GO" id="GO:0031966">
    <property type="term" value="C:mitochondrial membrane"/>
    <property type="evidence" value="ECO:0007669"/>
    <property type="project" value="UniProtKB-SubCell"/>
</dbReference>
<dbReference type="InterPro" id="IPR000073">
    <property type="entry name" value="AB_hydrolase_1"/>
</dbReference>